<sequence length="143" mass="17025">MAFDKMDWHAVTFPDSIPYENAGTHIGMYLAWLVNNEMIQKEWYDDFSDEFERVKNRDMSGRDMLMECFDETLLEDLMTDEALEFTSDYYDSAYVDDYAQVLSGEDTDSEFAVYLHEDSWENYDKVEAVINTKFEQWKNGQFE</sequence>
<protein>
    <recommendedName>
        <fullName evidence="1">DUF7832 domain-containing protein</fullName>
    </recommendedName>
</protein>
<dbReference type="InterPro" id="IPR057154">
    <property type="entry name" value="DUF7832"/>
</dbReference>
<dbReference type="Proteomes" id="UP000034076">
    <property type="component" value="Unassembled WGS sequence"/>
</dbReference>
<evidence type="ECO:0000313" key="3">
    <source>
        <dbReference type="Proteomes" id="UP000034076"/>
    </source>
</evidence>
<dbReference type="EMBL" id="LAYJ01000078">
    <property type="protein sequence ID" value="KKI51411.1"/>
    <property type="molecule type" value="Genomic_DNA"/>
</dbReference>
<feature type="domain" description="DUF7832" evidence="1">
    <location>
        <begin position="3"/>
        <end position="109"/>
    </location>
</feature>
<proteinExistence type="predicted"/>
<accession>A0A0M2NKB6</accession>
<dbReference type="AlphaFoldDB" id="A0A0M2NKB6"/>
<comment type="caution">
    <text evidence="2">The sequence shown here is derived from an EMBL/GenBank/DDBJ whole genome shotgun (WGS) entry which is preliminary data.</text>
</comment>
<reference evidence="2 3" key="1">
    <citation type="submission" date="2015-04" db="EMBL/GenBank/DDBJ databases">
        <title>Draft genome sequence of bacteremic isolate Catabacter hongkongensis type strain HKU16T.</title>
        <authorList>
            <person name="Lau S.K."/>
            <person name="Teng J.L."/>
            <person name="Huang Y."/>
            <person name="Curreem S.O."/>
            <person name="Tsui S.K."/>
            <person name="Woo P.C."/>
        </authorList>
    </citation>
    <scope>NUCLEOTIDE SEQUENCE [LARGE SCALE GENOMIC DNA]</scope>
    <source>
        <strain evidence="2 3">HKU16</strain>
    </source>
</reference>
<dbReference type="OrthoDB" id="4827574at2"/>
<name>A0A0M2NKB6_9FIRM</name>
<dbReference type="STRING" id="270498.CHK_1199"/>
<keyword evidence="3" id="KW-1185">Reference proteome</keyword>
<gene>
    <name evidence="2" type="ORF">CHK_1199</name>
</gene>
<dbReference type="RefSeq" id="WP_046443088.1">
    <property type="nucleotide sequence ID" value="NZ_CAUERS010000048.1"/>
</dbReference>
<evidence type="ECO:0000259" key="1">
    <source>
        <dbReference type="Pfam" id="PF25191"/>
    </source>
</evidence>
<dbReference type="Pfam" id="PF25191">
    <property type="entry name" value="DUF7832"/>
    <property type="match status" value="1"/>
</dbReference>
<organism evidence="2 3">
    <name type="scientific">Christensenella hongkongensis</name>
    <dbReference type="NCBI Taxonomy" id="270498"/>
    <lineage>
        <taxon>Bacteria</taxon>
        <taxon>Bacillati</taxon>
        <taxon>Bacillota</taxon>
        <taxon>Clostridia</taxon>
        <taxon>Christensenellales</taxon>
        <taxon>Christensenellaceae</taxon>
        <taxon>Christensenella</taxon>
    </lineage>
</organism>
<evidence type="ECO:0000313" key="2">
    <source>
        <dbReference type="EMBL" id="KKI51411.1"/>
    </source>
</evidence>